<dbReference type="InterPro" id="IPR043595">
    <property type="entry name" value="FaeB/C/D"/>
</dbReference>
<comment type="subcellular location">
    <subcellularLocation>
        <location evidence="1">Secreted</location>
    </subcellularLocation>
</comment>
<dbReference type="SUPFAM" id="SSF53474">
    <property type="entry name" value="alpha/beta-Hydrolases"/>
    <property type="match status" value="1"/>
</dbReference>
<keyword evidence="9" id="KW-1185">Reference proteome</keyword>
<proteinExistence type="predicted"/>
<evidence type="ECO:0000256" key="2">
    <source>
        <dbReference type="ARBA" id="ARBA00022525"/>
    </source>
</evidence>
<name>A0A2P8HQH8_9BACI</name>
<dbReference type="GO" id="GO:0030600">
    <property type="term" value="F:feruloyl esterase activity"/>
    <property type="evidence" value="ECO:0007669"/>
    <property type="project" value="InterPro"/>
</dbReference>
<sequence length="298" mass="32692">MLSKLQRSSLTVEGVERTYAYVIPENLNLSQPRAIHFSFHGAGSDADYHSRLTKFHELAIEDGHVVVYPEAIRTDRDGKEVKQWHDGTKSNRARKAGVDDAAFVLALIEVFAEKFALDRGQIYASGFSNGGAFSLRLAVEYADTFAAVGSVGALLAHDTAQTASTNAAPAVVIMGDKDPVVPYDHAYARAGVQYEVTEMLGAEATMTGLVSNVAETVEKRLSPLDLTDPTRVIAKEYYNEEIQPVAWLYTVKGGGHTWPGGPKVQPAYFGRVSQQLEASRVLWQQMKLLNRESKVMQS</sequence>
<evidence type="ECO:0000256" key="7">
    <source>
        <dbReference type="ARBA" id="ARBA00023326"/>
    </source>
</evidence>
<dbReference type="GO" id="GO:0045493">
    <property type="term" value="P:xylan catabolic process"/>
    <property type="evidence" value="ECO:0007669"/>
    <property type="project" value="UniProtKB-KW"/>
</dbReference>
<keyword evidence="6" id="KW-0119">Carbohydrate metabolism</keyword>
<dbReference type="PANTHER" id="PTHR38050:SF2">
    <property type="entry name" value="FERULOYL ESTERASE C-RELATED"/>
    <property type="match status" value="1"/>
</dbReference>
<reference evidence="8 9" key="1">
    <citation type="submission" date="2018-03" db="EMBL/GenBank/DDBJ databases">
        <title>Genomic Encyclopedia of Type Strains, Phase III (KMG-III): the genomes of soil and plant-associated and newly described type strains.</title>
        <authorList>
            <person name="Whitman W."/>
        </authorList>
    </citation>
    <scope>NUCLEOTIDE SEQUENCE [LARGE SCALE GENOMIC DNA]</scope>
    <source>
        <strain evidence="8 9">CGMCC 1.07653</strain>
    </source>
</reference>
<evidence type="ECO:0000256" key="1">
    <source>
        <dbReference type="ARBA" id="ARBA00004613"/>
    </source>
</evidence>
<gene>
    <name evidence="8" type="ORF">B0H94_10465</name>
</gene>
<dbReference type="Gene3D" id="3.40.50.1820">
    <property type="entry name" value="alpha/beta hydrolase"/>
    <property type="match status" value="1"/>
</dbReference>
<dbReference type="EMBL" id="PYAV01000004">
    <property type="protein sequence ID" value="PSL48465.1"/>
    <property type="molecule type" value="Genomic_DNA"/>
</dbReference>
<evidence type="ECO:0000256" key="4">
    <source>
        <dbReference type="ARBA" id="ARBA00022729"/>
    </source>
</evidence>
<dbReference type="Pfam" id="PF10503">
    <property type="entry name" value="Esterase_PHB"/>
    <property type="match status" value="1"/>
</dbReference>
<dbReference type="GO" id="GO:0005576">
    <property type="term" value="C:extracellular region"/>
    <property type="evidence" value="ECO:0007669"/>
    <property type="project" value="UniProtKB-SubCell"/>
</dbReference>
<dbReference type="InterPro" id="IPR010126">
    <property type="entry name" value="Esterase_phb"/>
</dbReference>
<keyword evidence="5" id="KW-0378">Hydrolase</keyword>
<dbReference type="PANTHER" id="PTHR38050">
    <property type="match status" value="1"/>
</dbReference>
<accession>A0A2P8HQH8</accession>
<evidence type="ECO:0000256" key="6">
    <source>
        <dbReference type="ARBA" id="ARBA00023277"/>
    </source>
</evidence>
<keyword evidence="2" id="KW-0964">Secreted</keyword>
<dbReference type="Proteomes" id="UP000242310">
    <property type="component" value="Unassembled WGS sequence"/>
</dbReference>
<protein>
    <submittedName>
        <fullName evidence="8">Polyhydroxybutyrate depolymerase</fullName>
    </submittedName>
</protein>
<keyword evidence="7" id="KW-0624">Polysaccharide degradation</keyword>
<evidence type="ECO:0000256" key="3">
    <source>
        <dbReference type="ARBA" id="ARBA00022651"/>
    </source>
</evidence>
<comment type="caution">
    <text evidence="8">The sequence shown here is derived from an EMBL/GenBank/DDBJ whole genome shotgun (WGS) entry which is preliminary data.</text>
</comment>
<dbReference type="InterPro" id="IPR029058">
    <property type="entry name" value="AB_hydrolase_fold"/>
</dbReference>
<dbReference type="AlphaFoldDB" id="A0A2P8HQH8"/>
<evidence type="ECO:0000313" key="9">
    <source>
        <dbReference type="Proteomes" id="UP000242310"/>
    </source>
</evidence>
<evidence type="ECO:0000313" key="8">
    <source>
        <dbReference type="EMBL" id="PSL48465.1"/>
    </source>
</evidence>
<keyword evidence="4" id="KW-0732">Signal</keyword>
<keyword evidence="3" id="KW-0858">Xylan degradation</keyword>
<evidence type="ECO:0000256" key="5">
    <source>
        <dbReference type="ARBA" id="ARBA00022801"/>
    </source>
</evidence>
<organism evidence="8 9">
    <name type="scientific">Salsuginibacillus halophilus</name>
    <dbReference type="NCBI Taxonomy" id="517424"/>
    <lineage>
        <taxon>Bacteria</taxon>
        <taxon>Bacillati</taxon>
        <taxon>Bacillota</taxon>
        <taxon>Bacilli</taxon>
        <taxon>Bacillales</taxon>
        <taxon>Bacillaceae</taxon>
        <taxon>Salsuginibacillus</taxon>
    </lineage>
</organism>